<feature type="region of interest" description="Disordered" evidence="5">
    <location>
        <begin position="251"/>
        <end position="270"/>
    </location>
</feature>
<dbReference type="Pfam" id="PF03798">
    <property type="entry name" value="TRAM_LAG1_CLN8"/>
    <property type="match status" value="1"/>
</dbReference>
<evidence type="ECO:0000256" key="5">
    <source>
        <dbReference type="SAM" id="MobiDB-lite"/>
    </source>
</evidence>
<gene>
    <name evidence="8" type="ORF">BU14_0022s0051</name>
</gene>
<dbReference type="InterPro" id="IPR006634">
    <property type="entry name" value="TLC-dom"/>
</dbReference>
<feature type="domain" description="TLC" evidence="7">
    <location>
        <begin position="63"/>
        <end position="232"/>
    </location>
</feature>
<feature type="transmembrane region" description="Helical" evidence="6">
    <location>
        <begin position="32"/>
        <end position="53"/>
    </location>
</feature>
<evidence type="ECO:0000259" key="7">
    <source>
        <dbReference type="Pfam" id="PF03798"/>
    </source>
</evidence>
<keyword evidence="9" id="KW-1185">Reference proteome</keyword>
<feature type="transmembrane region" description="Helical" evidence="6">
    <location>
        <begin position="93"/>
        <end position="112"/>
    </location>
</feature>
<reference evidence="8 9" key="1">
    <citation type="submission" date="2017-03" db="EMBL/GenBank/DDBJ databases">
        <title>WGS assembly of Porphyra umbilicalis.</title>
        <authorList>
            <person name="Brawley S.H."/>
            <person name="Blouin N.A."/>
            <person name="Ficko-Blean E."/>
            <person name="Wheeler G.L."/>
            <person name="Lohr M."/>
            <person name="Goodson H.V."/>
            <person name="Jenkins J.W."/>
            <person name="Blaby-Haas C.E."/>
            <person name="Helliwell K.E."/>
            <person name="Chan C."/>
            <person name="Marriage T."/>
            <person name="Bhattacharya D."/>
            <person name="Klein A.S."/>
            <person name="Badis Y."/>
            <person name="Brodie J."/>
            <person name="Cao Y."/>
            <person name="Collen J."/>
            <person name="Dittami S.M."/>
            <person name="Gachon C.M."/>
            <person name="Green B.R."/>
            <person name="Karpowicz S."/>
            <person name="Kim J.W."/>
            <person name="Kudahl U."/>
            <person name="Lin S."/>
            <person name="Michel G."/>
            <person name="Mittag M."/>
            <person name="Olson B.J."/>
            <person name="Pangilinan J."/>
            <person name="Peng Y."/>
            <person name="Qiu H."/>
            <person name="Shu S."/>
            <person name="Singer J.T."/>
            <person name="Smith A.G."/>
            <person name="Sprecher B.N."/>
            <person name="Wagner V."/>
            <person name="Wang W."/>
            <person name="Wang Z.-Y."/>
            <person name="Yan J."/>
            <person name="Yarish C."/>
            <person name="Zoeuner-Riek S."/>
            <person name="Zhuang Y."/>
            <person name="Zou Y."/>
            <person name="Lindquist E.A."/>
            <person name="Grimwood J."/>
            <person name="Barry K."/>
            <person name="Rokhsar D.S."/>
            <person name="Schmutz J."/>
            <person name="Stiller J.W."/>
            <person name="Grossman A.R."/>
            <person name="Prochnik S.E."/>
        </authorList>
    </citation>
    <scope>NUCLEOTIDE SEQUENCE [LARGE SCALE GENOMIC DNA]</scope>
    <source>
        <strain evidence="8">4086291</strain>
    </source>
</reference>
<proteinExistence type="predicted"/>
<dbReference type="Proteomes" id="UP000218209">
    <property type="component" value="Unassembled WGS sequence"/>
</dbReference>
<feature type="transmembrane region" description="Helical" evidence="6">
    <location>
        <begin position="148"/>
        <end position="166"/>
    </location>
</feature>
<evidence type="ECO:0000313" key="8">
    <source>
        <dbReference type="EMBL" id="OSX81331.1"/>
    </source>
</evidence>
<comment type="subcellular location">
    <subcellularLocation>
        <location evidence="1">Membrane</location>
        <topology evidence="1">Multi-pass membrane protein</topology>
    </subcellularLocation>
</comment>
<name>A0A1X6PKD5_PORUM</name>
<dbReference type="EMBL" id="KV918763">
    <property type="protein sequence ID" value="OSX81331.1"/>
    <property type="molecule type" value="Genomic_DNA"/>
</dbReference>
<evidence type="ECO:0000256" key="3">
    <source>
        <dbReference type="ARBA" id="ARBA00022989"/>
    </source>
</evidence>
<evidence type="ECO:0000256" key="6">
    <source>
        <dbReference type="SAM" id="Phobius"/>
    </source>
</evidence>
<feature type="transmembrane region" description="Helical" evidence="6">
    <location>
        <begin position="178"/>
        <end position="201"/>
    </location>
</feature>
<accession>A0A1X6PKD5</accession>
<sequence length="270" mass="29223">MGFVEAVDSRALSHSFAEHVAYLFSPSGLSKLGLIAAWVAFWTLLCLVACVVPRIGPSRAGFCVSAIHAVSTFSVATMVLVRRRGYIPFYAPLDAYPVDTALCAASLGYFIYDMYWVLTKNRAFLAHHLVCIVDFASLLLIIRCCSTHGVANLFVAELGGLAFQAARLYPCPASRTAFHVAFVVTRAGLWPVYLGLMTRAFLAEATCGWACAALSVGGEALLWSINVVWLLKTVFGVDILWRLGLTRSMKSKAPPSVPVRDAAKPLAATQ</sequence>
<keyword evidence="4 6" id="KW-0472">Membrane</keyword>
<dbReference type="GO" id="GO:0016020">
    <property type="term" value="C:membrane"/>
    <property type="evidence" value="ECO:0007669"/>
    <property type="project" value="UniProtKB-SubCell"/>
</dbReference>
<evidence type="ECO:0000256" key="4">
    <source>
        <dbReference type="ARBA" id="ARBA00023136"/>
    </source>
</evidence>
<evidence type="ECO:0000256" key="2">
    <source>
        <dbReference type="ARBA" id="ARBA00022692"/>
    </source>
</evidence>
<keyword evidence="2 6" id="KW-0812">Transmembrane</keyword>
<evidence type="ECO:0000313" key="9">
    <source>
        <dbReference type="Proteomes" id="UP000218209"/>
    </source>
</evidence>
<feature type="transmembrane region" description="Helical" evidence="6">
    <location>
        <begin position="60"/>
        <end position="81"/>
    </location>
</feature>
<evidence type="ECO:0000256" key="1">
    <source>
        <dbReference type="ARBA" id="ARBA00004141"/>
    </source>
</evidence>
<organism evidence="8 9">
    <name type="scientific">Porphyra umbilicalis</name>
    <name type="common">Purple laver</name>
    <name type="synonym">Red alga</name>
    <dbReference type="NCBI Taxonomy" id="2786"/>
    <lineage>
        <taxon>Eukaryota</taxon>
        <taxon>Rhodophyta</taxon>
        <taxon>Bangiophyceae</taxon>
        <taxon>Bangiales</taxon>
        <taxon>Bangiaceae</taxon>
        <taxon>Porphyra</taxon>
    </lineage>
</organism>
<keyword evidence="3 6" id="KW-1133">Transmembrane helix</keyword>
<protein>
    <recommendedName>
        <fullName evidence="7">TLC domain-containing protein</fullName>
    </recommendedName>
</protein>
<dbReference type="AlphaFoldDB" id="A0A1X6PKD5"/>